<proteinExistence type="predicted"/>
<reference evidence="2 3" key="1">
    <citation type="submission" date="2016-09" db="EMBL/GenBank/DDBJ databases">
        <authorList>
            <person name="Capua I."/>
            <person name="De Benedictis P."/>
            <person name="Joannis T."/>
            <person name="Lombin L.H."/>
            <person name="Cattoli G."/>
        </authorList>
    </citation>
    <scope>NUCLEOTIDE SEQUENCE [LARGE SCALE GENOMIC DNA]</scope>
    <source>
        <strain evidence="2 3">GluBS11</strain>
    </source>
</reference>
<gene>
    <name evidence="2" type="ORF">SAMN05421730_102321</name>
</gene>
<keyword evidence="3" id="KW-1185">Reference proteome</keyword>
<dbReference type="Gene3D" id="3.40.50.1390">
    <property type="entry name" value="Resolvase, N-terminal catalytic domain"/>
    <property type="match status" value="1"/>
</dbReference>
<accession>A0A1D3TWK2</accession>
<dbReference type="SUPFAM" id="SSF53041">
    <property type="entry name" value="Resolvase-like"/>
    <property type="match status" value="1"/>
</dbReference>
<evidence type="ECO:0000313" key="2">
    <source>
        <dbReference type="EMBL" id="SCP98605.1"/>
    </source>
</evidence>
<organism evidence="2 3">
    <name type="scientific">Anaerobium acetethylicum</name>
    <dbReference type="NCBI Taxonomy" id="1619234"/>
    <lineage>
        <taxon>Bacteria</taxon>
        <taxon>Bacillati</taxon>
        <taxon>Bacillota</taxon>
        <taxon>Clostridia</taxon>
        <taxon>Lachnospirales</taxon>
        <taxon>Lachnospiraceae</taxon>
        <taxon>Anaerobium</taxon>
    </lineage>
</organism>
<dbReference type="OrthoDB" id="2084545at2"/>
<dbReference type="STRING" id="1619234.SAMN05421730_102321"/>
<dbReference type="Proteomes" id="UP000199315">
    <property type="component" value="Unassembled WGS sequence"/>
</dbReference>
<dbReference type="Pfam" id="PF00239">
    <property type="entry name" value="Resolvase"/>
    <property type="match status" value="1"/>
</dbReference>
<evidence type="ECO:0000259" key="1">
    <source>
        <dbReference type="Pfam" id="PF00239"/>
    </source>
</evidence>
<dbReference type="GO" id="GO:0000150">
    <property type="term" value="F:DNA strand exchange activity"/>
    <property type="evidence" value="ECO:0007669"/>
    <property type="project" value="InterPro"/>
</dbReference>
<dbReference type="RefSeq" id="WP_091235668.1">
    <property type="nucleotide sequence ID" value="NZ_FMKA01000023.1"/>
</dbReference>
<dbReference type="AlphaFoldDB" id="A0A1D3TWK2"/>
<name>A0A1D3TWK2_9FIRM</name>
<dbReference type="GO" id="GO:0003677">
    <property type="term" value="F:DNA binding"/>
    <property type="evidence" value="ECO:0007669"/>
    <property type="project" value="InterPro"/>
</dbReference>
<dbReference type="InterPro" id="IPR006119">
    <property type="entry name" value="Resolv_N"/>
</dbReference>
<evidence type="ECO:0000313" key="3">
    <source>
        <dbReference type="Proteomes" id="UP000199315"/>
    </source>
</evidence>
<dbReference type="InterPro" id="IPR036162">
    <property type="entry name" value="Resolvase-like_N_sf"/>
</dbReference>
<dbReference type="EMBL" id="FMKA01000023">
    <property type="protein sequence ID" value="SCP98605.1"/>
    <property type="molecule type" value="Genomic_DNA"/>
</dbReference>
<sequence length="128" mass="14404">MKKELNFISCQRKYIGVGFIKSRKSEGKIMEMGEEMIAKAKSSSVELLEVIVDGSSGNDADRQAIDKLAAWMEKGCIDVVVVRSIFDITRDVEDLKAFMRKAEKLNVSIYDMERGMNLAYIPQDSGGW</sequence>
<feature type="domain" description="Resolvase/invertase-type recombinase catalytic" evidence="1">
    <location>
        <begin position="38"/>
        <end position="114"/>
    </location>
</feature>
<protein>
    <submittedName>
        <fullName evidence="2">Resolvase, N terminal domain</fullName>
    </submittedName>
</protein>